<dbReference type="Proteomes" id="UP000526033">
    <property type="component" value="Unassembled WGS sequence"/>
</dbReference>
<dbReference type="PANTHER" id="PTHR32182:SF0">
    <property type="entry name" value="DNA REPLICATION AND REPAIR PROTEIN RECF"/>
    <property type="match status" value="1"/>
</dbReference>
<evidence type="ECO:0000313" key="12">
    <source>
        <dbReference type="EMBL" id="NMB70156.1"/>
    </source>
</evidence>
<evidence type="ECO:0000313" key="13">
    <source>
        <dbReference type="Proteomes" id="UP000526033"/>
    </source>
</evidence>
<keyword evidence="5 9" id="KW-0235">DNA replication</keyword>
<dbReference type="EMBL" id="JAAZNL010000032">
    <property type="protein sequence ID" value="NMB70156.1"/>
    <property type="molecule type" value="Genomic_DNA"/>
</dbReference>
<keyword evidence="6 9" id="KW-0547">Nucleotide-binding</keyword>
<dbReference type="GO" id="GO:0006260">
    <property type="term" value="P:DNA replication"/>
    <property type="evidence" value="ECO:0007669"/>
    <property type="project" value="UniProtKB-UniRule"/>
</dbReference>
<dbReference type="InterPro" id="IPR018078">
    <property type="entry name" value="DNA-binding_RecF_CS"/>
</dbReference>
<dbReference type="Pfam" id="PF02463">
    <property type="entry name" value="SMC_N"/>
    <property type="match status" value="1"/>
</dbReference>
<feature type="domain" description="RecF/RecN/SMC N-terminal" evidence="11">
    <location>
        <begin position="3"/>
        <end position="333"/>
    </location>
</feature>
<evidence type="ECO:0000256" key="1">
    <source>
        <dbReference type="ARBA" id="ARBA00004496"/>
    </source>
</evidence>
<dbReference type="GO" id="GO:0006302">
    <property type="term" value="P:double-strand break repair"/>
    <property type="evidence" value="ECO:0007669"/>
    <property type="project" value="TreeGrafter"/>
</dbReference>
<evidence type="ECO:0000256" key="2">
    <source>
        <dbReference type="ARBA" id="ARBA00008016"/>
    </source>
</evidence>
<dbReference type="AlphaFoldDB" id="A0A7X9DKM9"/>
<name>A0A7X9DKM9_UNCKA</name>
<keyword evidence="4 9" id="KW-0963">Cytoplasm</keyword>
<evidence type="ECO:0000256" key="4">
    <source>
        <dbReference type="ARBA" id="ARBA00022490"/>
    </source>
</evidence>
<reference evidence="12 13" key="1">
    <citation type="journal article" date="2020" name="Biotechnol. Biofuels">
        <title>New insights from the biogas microbiome by comprehensive genome-resolved metagenomics of nearly 1600 species originating from multiple anaerobic digesters.</title>
        <authorList>
            <person name="Campanaro S."/>
            <person name="Treu L."/>
            <person name="Rodriguez-R L.M."/>
            <person name="Kovalovszki A."/>
            <person name="Ziels R.M."/>
            <person name="Maus I."/>
            <person name="Zhu X."/>
            <person name="Kougias P.G."/>
            <person name="Basile A."/>
            <person name="Luo G."/>
            <person name="Schluter A."/>
            <person name="Konstantinidis K.T."/>
            <person name="Angelidaki I."/>
        </authorList>
    </citation>
    <scope>NUCLEOTIDE SEQUENCE [LARGE SCALE GENOMIC DNA]</scope>
    <source>
        <strain evidence="12">AS27yjCOA_165</strain>
    </source>
</reference>
<evidence type="ECO:0000259" key="11">
    <source>
        <dbReference type="Pfam" id="PF02463"/>
    </source>
</evidence>
<dbReference type="InterPro" id="IPR042174">
    <property type="entry name" value="RecF_2"/>
</dbReference>
<evidence type="ECO:0000256" key="5">
    <source>
        <dbReference type="ARBA" id="ARBA00022705"/>
    </source>
</evidence>
<dbReference type="PROSITE" id="PS00617">
    <property type="entry name" value="RECF_1"/>
    <property type="match status" value="1"/>
</dbReference>
<dbReference type="GO" id="GO:0000731">
    <property type="term" value="P:DNA synthesis involved in DNA repair"/>
    <property type="evidence" value="ECO:0007669"/>
    <property type="project" value="TreeGrafter"/>
</dbReference>
<dbReference type="HAMAP" id="MF_00365">
    <property type="entry name" value="RecF"/>
    <property type="match status" value="1"/>
</dbReference>
<dbReference type="GO" id="GO:0009432">
    <property type="term" value="P:SOS response"/>
    <property type="evidence" value="ECO:0007669"/>
    <property type="project" value="UniProtKB-UniRule"/>
</dbReference>
<comment type="similarity">
    <text evidence="2 9 10">Belongs to the RecF family.</text>
</comment>
<dbReference type="InterPro" id="IPR003395">
    <property type="entry name" value="RecF/RecN/SMC_N"/>
</dbReference>
<dbReference type="GO" id="GO:0005524">
    <property type="term" value="F:ATP binding"/>
    <property type="evidence" value="ECO:0007669"/>
    <property type="project" value="UniProtKB-UniRule"/>
</dbReference>
<organism evidence="12 13">
    <name type="scientific">candidate division WWE3 bacterium</name>
    <dbReference type="NCBI Taxonomy" id="2053526"/>
    <lineage>
        <taxon>Bacteria</taxon>
        <taxon>Katanobacteria</taxon>
    </lineage>
</organism>
<comment type="caution">
    <text evidence="12">The sequence shown here is derived from an EMBL/GenBank/DDBJ whole genome shotgun (WGS) entry which is preliminary data.</text>
</comment>
<evidence type="ECO:0000256" key="8">
    <source>
        <dbReference type="ARBA" id="ARBA00023125"/>
    </source>
</evidence>
<evidence type="ECO:0000256" key="9">
    <source>
        <dbReference type="HAMAP-Rule" id="MF_00365"/>
    </source>
</evidence>
<dbReference type="NCBIfam" id="TIGR00611">
    <property type="entry name" value="recf"/>
    <property type="match status" value="1"/>
</dbReference>
<keyword evidence="8 9" id="KW-0238">DNA-binding</keyword>
<dbReference type="PROSITE" id="PS00618">
    <property type="entry name" value="RECF_2"/>
    <property type="match status" value="1"/>
</dbReference>
<dbReference type="GO" id="GO:0003697">
    <property type="term" value="F:single-stranded DNA binding"/>
    <property type="evidence" value="ECO:0007669"/>
    <property type="project" value="UniProtKB-UniRule"/>
</dbReference>
<keyword evidence="9 10" id="KW-0234">DNA repair</keyword>
<comment type="function">
    <text evidence="9 10">The RecF protein is involved in DNA metabolism; it is required for DNA replication and normal SOS inducibility. RecF binds preferentially to single-stranded, linear DNA. It also seems to bind ATP.</text>
</comment>
<feature type="binding site" evidence="9">
    <location>
        <begin position="30"/>
        <end position="37"/>
    </location>
    <ligand>
        <name>ATP</name>
        <dbReference type="ChEBI" id="CHEBI:30616"/>
    </ligand>
</feature>
<dbReference type="GO" id="GO:0005737">
    <property type="term" value="C:cytoplasm"/>
    <property type="evidence" value="ECO:0007669"/>
    <property type="project" value="UniProtKB-SubCell"/>
</dbReference>
<protein>
    <recommendedName>
        <fullName evidence="3 9">DNA replication and repair protein RecF</fullName>
    </recommendedName>
</protein>
<gene>
    <name evidence="9" type="primary">recF</name>
    <name evidence="12" type="ORF">GYA27_03075</name>
</gene>
<dbReference type="InterPro" id="IPR001238">
    <property type="entry name" value="DNA-binding_RecF"/>
</dbReference>
<evidence type="ECO:0000256" key="3">
    <source>
        <dbReference type="ARBA" id="ARBA00020170"/>
    </source>
</evidence>
<dbReference type="Gene3D" id="3.40.50.300">
    <property type="entry name" value="P-loop containing nucleotide triphosphate hydrolases"/>
    <property type="match status" value="1"/>
</dbReference>
<accession>A0A7X9DKM9</accession>
<dbReference type="Gene3D" id="1.20.1050.90">
    <property type="entry name" value="RecF/RecN/SMC, N-terminal domain"/>
    <property type="match status" value="1"/>
</dbReference>
<dbReference type="SUPFAM" id="SSF52540">
    <property type="entry name" value="P-loop containing nucleoside triphosphate hydrolases"/>
    <property type="match status" value="1"/>
</dbReference>
<keyword evidence="7 9" id="KW-0067">ATP-binding</keyword>
<sequence>MRVNNLTLKNFRNHINKTFEFSNGLTVINGPNGIGKTNILESLYVIATGRSQRARYDKEMINYDTTFCSISANTLSTEYEYLLEVQILATDNTTNLSSKRAKVNKVNKTMQHLIGLFNAVLFSPQDIDLVAGSPGDRRKFVDNVLVQTSKEYRKQLSEYNKALKQRNRLLEMINEFGQGKDQLDFWNNKILHLGKAIQKTRSEFLYYINGKTKDYIKILDTDVTDLQIIYKKNEMSEERLDKHLQHDIASKTTLVGPHKDDFEMIYNGHNLAHFGSRGQQRTVILTIKLAEVDFFEKETGERPVLLLDDIFSELDEQHKTMVTQMINKQQTIVTFAENPDFIDLTTCSYIQLG</sequence>
<dbReference type="PANTHER" id="PTHR32182">
    <property type="entry name" value="DNA REPLICATION AND REPAIR PROTEIN RECF"/>
    <property type="match status" value="1"/>
</dbReference>
<evidence type="ECO:0000256" key="7">
    <source>
        <dbReference type="ARBA" id="ARBA00022840"/>
    </source>
</evidence>
<proteinExistence type="inferred from homology"/>
<keyword evidence="9 10" id="KW-0227">DNA damage</keyword>
<evidence type="ECO:0000256" key="10">
    <source>
        <dbReference type="RuleBase" id="RU000578"/>
    </source>
</evidence>
<comment type="subcellular location">
    <subcellularLocation>
        <location evidence="1 9 10">Cytoplasm</location>
    </subcellularLocation>
</comment>
<keyword evidence="9 10" id="KW-0742">SOS response</keyword>
<evidence type="ECO:0000256" key="6">
    <source>
        <dbReference type="ARBA" id="ARBA00022741"/>
    </source>
</evidence>
<dbReference type="InterPro" id="IPR027417">
    <property type="entry name" value="P-loop_NTPase"/>
</dbReference>